<dbReference type="GO" id="GO:0004049">
    <property type="term" value="F:anthranilate synthase activity"/>
    <property type="evidence" value="ECO:0007669"/>
    <property type="project" value="UniProtKB-EC"/>
</dbReference>
<dbReference type="InterPro" id="IPR005801">
    <property type="entry name" value="ADC_synthase"/>
</dbReference>
<sequence>MRPPVVRAPLDWRDPELVVSRLGAVGDVVWIDAGVDAVEGRSVVAWGTALTASAADGDLDEAWQLVRADLADGTGDADPLGWSGWLGYGMGLWLLDRDGSLGPGRGAPARLGARGVPTEGTPPDLALLRTDRALVFDHARRTVEAVSAVGAGWIDGVAARWPDPDVEEARVGSVPHRASSAPPRWAHDDGAYLELVARCRSAIADGSAYVLCLTTSVAVAGVDDDLAVYRRLRRASAAPRASFVRIGETAVLGASPESFLDVTPEGVVSSSPIKGTRPRGGDAGSDARLAHELATSEKERAENLMIVDLVRNDLIRVCDPGSVEVVELFGVHSYPAVHQLVSTVRGRLRPGAVGLDAVEATFPAGSMTGAPKRRAVELLAEWEGRPRGIYSGAIGTFGLDGGVSLAMVIRSIVVTRPAGAPSTATIGVGGGVTASSVPADELAEVKLKAAALLRVLEESPTRAS</sequence>
<protein>
    <submittedName>
        <fullName evidence="3">Anthranilate synthase component 1</fullName>
        <ecNumber evidence="3">4.1.3.27</ecNumber>
    </submittedName>
</protein>
<feature type="domain" description="Chorismate-utilising enzyme C-terminal" evidence="1">
    <location>
        <begin position="191"/>
        <end position="448"/>
    </location>
</feature>
<evidence type="ECO:0000259" key="1">
    <source>
        <dbReference type="Pfam" id="PF00425"/>
    </source>
</evidence>
<keyword evidence="4" id="KW-1185">Reference proteome</keyword>
<dbReference type="GO" id="GO:0046820">
    <property type="term" value="F:4-amino-4-deoxychorismate synthase activity"/>
    <property type="evidence" value="ECO:0007669"/>
    <property type="project" value="TreeGrafter"/>
</dbReference>
<dbReference type="Proteomes" id="UP000522688">
    <property type="component" value="Unassembled WGS sequence"/>
</dbReference>
<dbReference type="PANTHER" id="PTHR11236:SF18">
    <property type="entry name" value="AMINODEOXYCHORISMATE SYNTHASE"/>
    <property type="match status" value="1"/>
</dbReference>
<dbReference type="EMBL" id="BJUV01000004">
    <property type="protein sequence ID" value="GEK82352.1"/>
    <property type="molecule type" value="Genomic_DNA"/>
</dbReference>
<dbReference type="InterPro" id="IPR015890">
    <property type="entry name" value="Chorismate_C"/>
</dbReference>
<dbReference type="AlphaFoldDB" id="A0A7W3JH10"/>
<dbReference type="GO" id="GO:0005737">
    <property type="term" value="C:cytoplasm"/>
    <property type="evidence" value="ECO:0007669"/>
    <property type="project" value="TreeGrafter"/>
</dbReference>
<evidence type="ECO:0000313" key="3">
    <source>
        <dbReference type="EMBL" id="MBA8812635.1"/>
    </source>
</evidence>
<gene>
    <name evidence="3" type="ORF">FB463_000859</name>
    <name evidence="2" type="ORF">FFA01_06610</name>
</gene>
<dbReference type="Pfam" id="PF00425">
    <property type="entry name" value="Chorismate_bind"/>
    <property type="match status" value="1"/>
</dbReference>
<dbReference type="GO" id="GO:0000162">
    <property type="term" value="P:L-tryptophan biosynthetic process"/>
    <property type="evidence" value="ECO:0007669"/>
    <property type="project" value="TreeGrafter"/>
</dbReference>
<name>A0A7W3JH10_9MICO</name>
<evidence type="ECO:0000313" key="5">
    <source>
        <dbReference type="Proteomes" id="UP000522688"/>
    </source>
</evidence>
<accession>A0A7W3JH10</accession>
<keyword evidence="3" id="KW-0456">Lyase</keyword>
<dbReference type="InterPro" id="IPR019999">
    <property type="entry name" value="Anth_synth_I-like"/>
</dbReference>
<dbReference type="EC" id="4.1.3.27" evidence="3"/>
<dbReference type="PANTHER" id="PTHR11236">
    <property type="entry name" value="AMINOBENZOATE/ANTHRANILATE SYNTHASE"/>
    <property type="match status" value="1"/>
</dbReference>
<reference evidence="3 5" key="2">
    <citation type="submission" date="2020-07" db="EMBL/GenBank/DDBJ databases">
        <title>Sequencing the genomes of 1000 actinobacteria strains.</title>
        <authorList>
            <person name="Klenk H.-P."/>
        </authorList>
    </citation>
    <scope>NUCLEOTIDE SEQUENCE [LARGE SCALE GENOMIC DNA]</scope>
    <source>
        <strain evidence="3 5">DSM 10309</strain>
    </source>
</reference>
<dbReference type="Proteomes" id="UP000321154">
    <property type="component" value="Unassembled WGS sequence"/>
</dbReference>
<dbReference type="EMBL" id="JACGWW010000001">
    <property type="protein sequence ID" value="MBA8812635.1"/>
    <property type="molecule type" value="Genomic_DNA"/>
</dbReference>
<dbReference type="Gene3D" id="3.60.120.10">
    <property type="entry name" value="Anthranilate synthase"/>
    <property type="match status" value="1"/>
</dbReference>
<dbReference type="PRINTS" id="PR00095">
    <property type="entry name" value="ANTSNTHASEI"/>
</dbReference>
<dbReference type="OrthoDB" id="3518032at2"/>
<dbReference type="SUPFAM" id="SSF56322">
    <property type="entry name" value="ADC synthase"/>
    <property type="match status" value="1"/>
</dbReference>
<proteinExistence type="predicted"/>
<dbReference type="GO" id="GO:0008153">
    <property type="term" value="P:4-aminobenzoate biosynthetic process"/>
    <property type="evidence" value="ECO:0007669"/>
    <property type="project" value="TreeGrafter"/>
</dbReference>
<dbReference type="RefSeq" id="WP_146852965.1">
    <property type="nucleotide sequence ID" value="NZ_BAAAHR010000002.1"/>
</dbReference>
<evidence type="ECO:0000313" key="4">
    <source>
        <dbReference type="Proteomes" id="UP000321154"/>
    </source>
</evidence>
<comment type="caution">
    <text evidence="3">The sequence shown here is derived from an EMBL/GenBank/DDBJ whole genome shotgun (WGS) entry which is preliminary data.</text>
</comment>
<organism evidence="3 5">
    <name type="scientific">Frigoribacterium faeni</name>
    <dbReference type="NCBI Taxonomy" id="145483"/>
    <lineage>
        <taxon>Bacteria</taxon>
        <taxon>Bacillati</taxon>
        <taxon>Actinomycetota</taxon>
        <taxon>Actinomycetes</taxon>
        <taxon>Micrococcales</taxon>
        <taxon>Microbacteriaceae</taxon>
        <taxon>Frigoribacterium</taxon>
    </lineage>
</organism>
<evidence type="ECO:0000313" key="2">
    <source>
        <dbReference type="EMBL" id="GEK82352.1"/>
    </source>
</evidence>
<reference evidence="2 4" key="1">
    <citation type="submission" date="2019-07" db="EMBL/GenBank/DDBJ databases">
        <title>Whole genome shotgun sequence of Frigoribacterium faeni NBRC 103066.</title>
        <authorList>
            <person name="Hosoyama A."/>
            <person name="Uohara A."/>
            <person name="Ohji S."/>
            <person name="Ichikawa N."/>
        </authorList>
    </citation>
    <scope>NUCLEOTIDE SEQUENCE [LARGE SCALE GENOMIC DNA]</scope>
    <source>
        <strain evidence="2 4">NBRC 103066</strain>
    </source>
</reference>